<dbReference type="InterPro" id="IPR025829">
    <property type="entry name" value="Zn_knuckle_CX2CX3GHX4C"/>
</dbReference>
<dbReference type="GeneID" id="98180027"/>
<feature type="compositionally biased region" description="Basic and acidic residues" evidence="5">
    <location>
        <begin position="382"/>
        <end position="400"/>
    </location>
</feature>
<keyword evidence="3" id="KW-0862">Zinc</keyword>
<evidence type="ECO:0000256" key="5">
    <source>
        <dbReference type="SAM" id="MobiDB-lite"/>
    </source>
</evidence>
<dbReference type="EMBL" id="BAAFSV010000005">
    <property type="protein sequence ID" value="GAB1319075.1"/>
    <property type="molecule type" value="Genomic_DNA"/>
</dbReference>
<dbReference type="InterPro" id="IPR001878">
    <property type="entry name" value="Znf_CCHC"/>
</dbReference>
<protein>
    <submittedName>
        <fullName evidence="7">E3 ubiquitin-protein ligase RBBP6</fullName>
    </submittedName>
</protein>
<name>A0ABQ0GMX6_9PEZI</name>
<dbReference type="PROSITE" id="PS50158">
    <property type="entry name" value="ZF_CCHC"/>
    <property type="match status" value="1"/>
</dbReference>
<dbReference type="Proteomes" id="UP001628179">
    <property type="component" value="Unassembled WGS sequence"/>
</dbReference>
<feature type="compositionally biased region" description="Basic and acidic residues" evidence="5">
    <location>
        <begin position="332"/>
        <end position="344"/>
    </location>
</feature>
<evidence type="ECO:0000313" key="7">
    <source>
        <dbReference type="EMBL" id="GAB1319075.1"/>
    </source>
</evidence>
<keyword evidence="2 4" id="KW-0863">Zinc-finger</keyword>
<evidence type="ECO:0000256" key="1">
    <source>
        <dbReference type="ARBA" id="ARBA00022723"/>
    </source>
</evidence>
<evidence type="ECO:0000259" key="6">
    <source>
        <dbReference type="PROSITE" id="PS50158"/>
    </source>
</evidence>
<gene>
    <name evidence="7" type="ORF">MFIFM68171_09285</name>
</gene>
<organism evidence="7 8">
    <name type="scientific">Madurella fahalii</name>
    <dbReference type="NCBI Taxonomy" id="1157608"/>
    <lineage>
        <taxon>Eukaryota</taxon>
        <taxon>Fungi</taxon>
        <taxon>Dikarya</taxon>
        <taxon>Ascomycota</taxon>
        <taxon>Pezizomycotina</taxon>
        <taxon>Sordariomycetes</taxon>
        <taxon>Sordariomycetidae</taxon>
        <taxon>Sordariales</taxon>
        <taxon>Sordariales incertae sedis</taxon>
        <taxon>Madurella</taxon>
    </lineage>
</organism>
<evidence type="ECO:0000313" key="8">
    <source>
        <dbReference type="Proteomes" id="UP001628179"/>
    </source>
</evidence>
<accession>A0ABQ0GMX6</accession>
<feature type="domain" description="CCHC-type" evidence="6">
    <location>
        <begin position="243"/>
        <end position="257"/>
    </location>
</feature>
<feature type="compositionally biased region" description="Basic residues" evidence="5">
    <location>
        <begin position="298"/>
        <end position="315"/>
    </location>
</feature>
<evidence type="ECO:0000256" key="4">
    <source>
        <dbReference type="PROSITE-ProRule" id="PRU00047"/>
    </source>
</evidence>
<evidence type="ECO:0000256" key="2">
    <source>
        <dbReference type="ARBA" id="ARBA00022771"/>
    </source>
</evidence>
<reference evidence="7 8" key="1">
    <citation type="submission" date="2024-09" db="EMBL/GenBank/DDBJ databases">
        <title>Itraconazole resistance in Madurella fahalii resulting from another homologue of gene encoding cytochrome P450 14-alpha sterol demethylase (CYP51).</title>
        <authorList>
            <person name="Yoshioka I."/>
            <person name="Fahal A.H."/>
            <person name="Kaneko S."/>
            <person name="Yaguchi T."/>
        </authorList>
    </citation>
    <scope>NUCLEOTIDE SEQUENCE [LARGE SCALE GENOMIC DNA]</scope>
    <source>
        <strain evidence="7 8">IFM 68171</strain>
    </source>
</reference>
<proteinExistence type="predicted"/>
<dbReference type="RefSeq" id="XP_070920805.1">
    <property type="nucleotide sequence ID" value="XM_071064704.1"/>
</dbReference>
<keyword evidence="8" id="KW-1185">Reference proteome</keyword>
<dbReference type="SMART" id="SM00343">
    <property type="entry name" value="ZnF_C2HC"/>
    <property type="match status" value="2"/>
</dbReference>
<evidence type="ECO:0000256" key="3">
    <source>
        <dbReference type="ARBA" id="ARBA00022833"/>
    </source>
</evidence>
<comment type="caution">
    <text evidence="7">The sequence shown here is derived from an EMBL/GenBank/DDBJ whole genome shotgun (WGS) entry which is preliminary data.</text>
</comment>
<feature type="compositionally biased region" description="Basic and acidic residues" evidence="5">
    <location>
        <begin position="316"/>
        <end position="325"/>
    </location>
</feature>
<keyword evidence="1" id="KW-0479">Metal-binding</keyword>
<dbReference type="Pfam" id="PF13696">
    <property type="entry name" value="zf-CCHC_2"/>
    <property type="match status" value="1"/>
</dbReference>
<dbReference type="Gene3D" id="4.10.60.10">
    <property type="entry name" value="Zinc finger, CCHC-type"/>
    <property type="match status" value="1"/>
</dbReference>
<feature type="region of interest" description="Disordered" evidence="5">
    <location>
        <begin position="291"/>
        <end position="432"/>
    </location>
</feature>
<sequence>MDHSDKIKQNLDILGLDSLKGLTIDELLAAVAEKFPPEVSKRRLLNVFVMWLHERLMAVDISAEVAFADEVASWYNALKAAANDDRAIAEAFHDWQREQSIHDAVSSRKLSIVEAELHCLMASPTVRPENNLETPRLENRYGNMHPDRMKLSREEPSVIEIGDDEPEVVEIPFRPWEDRPQPQTDDQNELQDLSFLTGANRLVLTDTVDSELNQEDLPLASCLKIPEREVSSISKRHIAGYLCNRCGIPGHLLRNCPTDMDPDFDQKPDENYVCRICKKVGDHLYILCPDNRDPKSLTQRRRRNAERNSQNRKNHRGDYGRDFDNSRPSCFRNDRLSRFDESPHGRRRSRSPLWNTDGKGRKGMFRPEYEPAIHRSLSPPSRHSDSKRHKEESHLEENPRIHRPSPPQEHRSNRKHLRAVSPEEAAPPRAIHLQSDKRAMKKARKVTFAEDLVIEIKDVGEGRLSYYDVPATPLSALITRSSDGEKMDIDVPDLPVQEKRVEPASEIDGFKDALDKMIKHESTTPELLLLLNGIEIPCPGPIFKFFKGAEERIWFRRDKPSRARPSDFFDLPTECGPDTEGIIKCETPAQDTAIKEREQPWTRITQGNGAVNIDMVLTDRTRQLKDMANDGDAAMTDVEPATAAAGVVEEENSMVETARVHNDRSSLSEAGIGRMEPSPIPVAVMTGTLSRGVTQEDSIITHEIETEEVPAGSLSKVEHSTLNETKSEAEGEIQLSRLVERTAMEVGALPTVAEEPSSCRMLGQSIFGVEPDEVIKESACLSQELSRVALDDETCEMVKGPASIL</sequence>